<organism evidence="2 3">
    <name type="scientific">Qipengyuania algicida</name>
    <dbReference type="NCBI Taxonomy" id="1836209"/>
    <lineage>
        <taxon>Bacteria</taxon>
        <taxon>Pseudomonadati</taxon>
        <taxon>Pseudomonadota</taxon>
        <taxon>Alphaproteobacteria</taxon>
        <taxon>Sphingomonadales</taxon>
        <taxon>Erythrobacteraceae</taxon>
        <taxon>Qipengyuania</taxon>
    </lineage>
</organism>
<dbReference type="PANTHER" id="PTHR43798:SF29">
    <property type="entry name" value="AB HYDROLASE-1 DOMAIN-CONTAINING PROTEIN"/>
    <property type="match status" value="1"/>
</dbReference>
<sequence>MNDLVLIPGLGSDETVWRKTIELLSDDYRCAVGDTLQDSTLPDMAQRILADAPDKFVLAGLSMGGMVALEIMRLAPERVAGLALIDSNAFPDTSEQAQQRVRTIETLRAGVDMRSAGQASLAWLVHPDASLSVKEDIVQMSIRLGVEVYIRQSEAVLNRRDQRPVLREIDIPTAIIHGVNDAMIPLTRAEETLAMISDASLEIIHHCGHLPPIEKPAEAATILGRLCDAVGCKADGL</sequence>
<dbReference type="AlphaFoldDB" id="A0A845AGB9"/>
<proteinExistence type="predicted"/>
<dbReference type="InterPro" id="IPR029058">
    <property type="entry name" value="AB_hydrolase_fold"/>
</dbReference>
<dbReference type="Proteomes" id="UP000439780">
    <property type="component" value="Unassembled WGS sequence"/>
</dbReference>
<dbReference type="EMBL" id="WTYA01000010">
    <property type="protein sequence ID" value="MXP29632.1"/>
    <property type="molecule type" value="Genomic_DNA"/>
</dbReference>
<gene>
    <name evidence="2" type="ORF">GRI58_12475</name>
</gene>
<dbReference type="InterPro" id="IPR000073">
    <property type="entry name" value="AB_hydrolase_1"/>
</dbReference>
<reference evidence="2 3" key="1">
    <citation type="submission" date="2019-12" db="EMBL/GenBank/DDBJ databases">
        <title>Genomic-based taxomic classification of the family Erythrobacteraceae.</title>
        <authorList>
            <person name="Xu L."/>
        </authorList>
    </citation>
    <scope>NUCLEOTIDE SEQUENCE [LARGE SCALE GENOMIC DNA]</scope>
    <source>
        <strain evidence="2 3">KEMB 9005-328</strain>
    </source>
</reference>
<keyword evidence="2" id="KW-0378">Hydrolase</keyword>
<keyword evidence="3" id="KW-1185">Reference proteome</keyword>
<dbReference type="GO" id="GO:0016787">
    <property type="term" value="F:hydrolase activity"/>
    <property type="evidence" value="ECO:0007669"/>
    <property type="project" value="UniProtKB-KW"/>
</dbReference>
<dbReference type="Gene3D" id="3.40.50.1820">
    <property type="entry name" value="alpha/beta hydrolase"/>
    <property type="match status" value="1"/>
</dbReference>
<dbReference type="PANTHER" id="PTHR43798">
    <property type="entry name" value="MONOACYLGLYCEROL LIPASE"/>
    <property type="match status" value="1"/>
</dbReference>
<dbReference type="InterPro" id="IPR050266">
    <property type="entry name" value="AB_hydrolase_sf"/>
</dbReference>
<accession>A0A845AGB9</accession>
<dbReference type="PRINTS" id="PR00111">
    <property type="entry name" value="ABHYDROLASE"/>
</dbReference>
<dbReference type="RefSeq" id="WP_160753935.1">
    <property type="nucleotide sequence ID" value="NZ_WTYA01000010.1"/>
</dbReference>
<comment type="caution">
    <text evidence="2">The sequence shown here is derived from an EMBL/GenBank/DDBJ whole genome shotgun (WGS) entry which is preliminary data.</text>
</comment>
<protein>
    <submittedName>
        <fullName evidence="2">Alpha/beta fold hydrolase</fullName>
    </submittedName>
</protein>
<dbReference type="SUPFAM" id="SSF53474">
    <property type="entry name" value="alpha/beta-Hydrolases"/>
    <property type="match status" value="1"/>
</dbReference>
<dbReference type="OrthoDB" id="7172093at2"/>
<evidence type="ECO:0000313" key="2">
    <source>
        <dbReference type="EMBL" id="MXP29632.1"/>
    </source>
</evidence>
<feature type="domain" description="AB hydrolase-1" evidence="1">
    <location>
        <begin position="4"/>
        <end position="220"/>
    </location>
</feature>
<evidence type="ECO:0000259" key="1">
    <source>
        <dbReference type="Pfam" id="PF12697"/>
    </source>
</evidence>
<name>A0A845AGB9_9SPHN</name>
<dbReference type="Pfam" id="PF12697">
    <property type="entry name" value="Abhydrolase_6"/>
    <property type="match status" value="1"/>
</dbReference>
<evidence type="ECO:0000313" key="3">
    <source>
        <dbReference type="Proteomes" id="UP000439780"/>
    </source>
</evidence>